<reference evidence="1 2" key="1">
    <citation type="submission" date="2017-12" db="EMBL/GenBank/DDBJ databases">
        <title>Genome sequence of the active heterotrophic nitrifier-denitrifier, Cupriavidus pauculus UM1.</title>
        <authorList>
            <person name="Putonti C."/>
            <person name="Castignetti D."/>
        </authorList>
    </citation>
    <scope>NUCLEOTIDE SEQUENCE [LARGE SCALE GENOMIC DNA]</scope>
    <source>
        <strain evidence="1 2">UM1</strain>
    </source>
</reference>
<dbReference type="AlphaFoldDB" id="A0A2N5C955"/>
<organism evidence="1 2">
    <name type="scientific">Cupriavidus pauculus</name>
    <dbReference type="NCBI Taxonomy" id="82633"/>
    <lineage>
        <taxon>Bacteria</taxon>
        <taxon>Pseudomonadati</taxon>
        <taxon>Pseudomonadota</taxon>
        <taxon>Betaproteobacteria</taxon>
        <taxon>Burkholderiales</taxon>
        <taxon>Burkholderiaceae</taxon>
        <taxon>Cupriavidus</taxon>
    </lineage>
</organism>
<sequence>MPEYDGLKIVYEVIILPKDKWAIMIEIIRRKDGEVLMGRHNPFPRQPFDTKLEALDHVNRFVSQAVKDLEVDAAKPLRRIA</sequence>
<name>A0A2N5C955_9BURK</name>
<evidence type="ECO:0000313" key="1">
    <source>
        <dbReference type="EMBL" id="PLP98724.1"/>
    </source>
</evidence>
<evidence type="ECO:0000313" key="2">
    <source>
        <dbReference type="Proteomes" id="UP000234341"/>
    </source>
</evidence>
<dbReference type="RefSeq" id="WP_101683337.1">
    <property type="nucleotide sequence ID" value="NZ_PJRP01000010.1"/>
</dbReference>
<dbReference type="EMBL" id="PJRP01000010">
    <property type="protein sequence ID" value="PLP98724.1"/>
    <property type="molecule type" value="Genomic_DNA"/>
</dbReference>
<dbReference type="OrthoDB" id="8966535at2"/>
<dbReference type="Proteomes" id="UP000234341">
    <property type="component" value="Unassembled WGS sequence"/>
</dbReference>
<comment type="caution">
    <text evidence="1">The sequence shown here is derived from an EMBL/GenBank/DDBJ whole genome shotgun (WGS) entry which is preliminary data.</text>
</comment>
<accession>A0A2N5C955</accession>
<proteinExistence type="predicted"/>
<protein>
    <submittedName>
        <fullName evidence="1">Uncharacterized protein</fullName>
    </submittedName>
</protein>
<gene>
    <name evidence="1" type="ORF">CYJ10_20725</name>
</gene>